<feature type="non-terminal residue" evidence="1">
    <location>
        <position position="1"/>
    </location>
</feature>
<gene>
    <name evidence="1" type="ORF">BV22DRAFT_997795</name>
</gene>
<name>A0ACB8B0L0_9AGAM</name>
<dbReference type="EMBL" id="MU266683">
    <property type="protein sequence ID" value="KAH7919210.1"/>
    <property type="molecule type" value="Genomic_DNA"/>
</dbReference>
<feature type="non-terminal residue" evidence="1">
    <location>
        <position position="131"/>
    </location>
</feature>
<evidence type="ECO:0000313" key="1">
    <source>
        <dbReference type="EMBL" id="KAH7919210.1"/>
    </source>
</evidence>
<organism evidence="1 2">
    <name type="scientific">Leucogyrophana mollusca</name>
    <dbReference type="NCBI Taxonomy" id="85980"/>
    <lineage>
        <taxon>Eukaryota</taxon>
        <taxon>Fungi</taxon>
        <taxon>Dikarya</taxon>
        <taxon>Basidiomycota</taxon>
        <taxon>Agaricomycotina</taxon>
        <taxon>Agaricomycetes</taxon>
        <taxon>Agaricomycetidae</taxon>
        <taxon>Boletales</taxon>
        <taxon>Boletales incertae sedis</taxon>
        <taxon>Leucogyrophana</taxon>
    </lineage>
</organism>
<comment type="caution">
    <text evidence="1">The sequence shown here is derived from an EMBL/GenBank/DDBJ whole genome shotgun (WGS) entry which is preliminary data.</text>
</comment>
<proteinExistence type="predicted"/>
<dbReference type="Proteomes" id="UP000790709">
    <property type="component" value="Unassembled WGS sequence"/>
</dbReference>
<evidence type="ECO:0000313" key="2">
    <source>
        <dbReference type="Proteomes" id="UP000790709"/>
    </source>
</evidence>
<reference evidence="1" key="1">
    <citation type="journal article" date="2021" name="New Phytol.">
        <title>Evolutionary innovations through gain and loss of genes in the ectomycorrhizal Boletales.</title>
        <authorList>
            <person name="Wu G."/>
            <person name="Miyauchi S."/>
            <person name="Morin E."/>
            <person name="Kuo A."/>
            <person name="Drula E."/>
            <person name="Varga T."/>
            <person name="Kohler A."/>
            <person name="Feng B."/>
            <person name="Cao Y."/>
            <person name="Lipzen A."/>
            <person name="Daum C."/>
            <person name="Hundley H."/>
            <person name="Pangilinan J."/>
            <person name="Johnson J."/>
            <person name="Barry K."/>
            <person name="LaButti K."/>
            <person name="Ng V."/>
            <person name="Ahrendt S."/>
            <person name="Min B."/>
            <person name="Choi I.G."/>
            <person name="Park H."/>
            <person name="Plett J.M."/>
            <person name="Magnuson J."/>
            <person name="Spatafora J.W."/>
            <person name="Nagy L.G."/>
            <person name="Henrissat B."/>
            <person name="Grigoriev I.V."/>
            <person name="Yang Z.L."/>
            <person name="Xu J."/>
            <person name="Martin F.M."/>
        </authorList>
    </citation>
    <scope>NUCLEOTIDE SEQUENCE</scope>
    <source>
        <strain evidence="1">KUC20120723A-06</strain>
    </source>
</reference>
<sequence length="131" mass="14711">LQWAGLSTKCVQKLAAERNPILRAGFAHHIGQYPAHFMIHIDEVSKNNRTYAHLWGRGIVGERVEKHDPFVQKQQLSMLGAIALDKSIVAVRVIEGLYTAKTFLEFLRDDLLPLTNPYPAPCSVIVLDNAH</sequence>
<protein>
    <submittedName>
        <fullName evidence="1">Uncharacterized protein</fullName>
    </submittedName>
</protein>
<keyword evidence="2" id="KW-1185">Reference proteome</keyword>
<accession>A0ACB8B0L0</accession>